<name>A0A6J7CMA9_9ZZZZ</name>
<protein>
    <submittedName>
        <fullName evidence="2">Unannotated protein</fullName>
    </submittedName>
</protein>
<gene>
    <name evidence="2" type="ORF">UFOPK3376_00186</name>
</gene>
<dbReference type="SUPFAM" id="SSF69500">
    <property type="entry name" value="DTD-like"/>
    <property type="match status" value="1"/>
</dbReference>
<dbReference type="InterPro" id="IPR003732">
    <property type="entry name" value="Daa-tRNA_deacyls_DTD"/>
</dbReference>
<dbReference type="FunFam" id="3.50.80.10:FF:000001">
    <property type="entry name" value="D-aminoacyl-tRNA deacylase"/>
    <property type="match status" value="1"/>
</dbReference>
<organism evidence="2">
    <name type="scientific">freshwater metagenome</name>
    <dbReference type="NCBI Taxonomy" id="449393"/>
    <lineage>
        <taxon>unclassified sequences</taxon>
        <taxon>metagenomes</taxon>
        <taxon>ecological metagenomes</taxon>
    </lineage>
</organism>
<evidence type="ECO:0000313" key="2">
    <source>
        <dbReference type="EMBL" id="CAB4859712.1"/>
    </source>
</evidence>
<dbReference type="GO" id="GO:0051500">
    <property type="term" value="F:D-tyrosyl-tRNA(Tyr) deacylase activity"/>
    <property type="evidence" value="ECO:0007669"/>
    <property type="project" value="TreeGrafter"/>
</dbReference>
<dbReference type="PANTHER" id="PTHR10472">
    <property type="entry name" value="D-TYROSYL-TRNA TYR DEACYLASE"/>
    <property type="match status" value="1"/>
</dbReference>
<proteinExistence type="inferred from homology"/>
<dbReference type="CDD" id="cd00563">
    <property type="entry name" value="Dtyr_deacylase"/>
    <property type="match status" value="1"/>
</dbReference>
<dbReference type="EMBL" id="CAFBLP010000003">
    <property type="protein sequence ID" value="CAB4859712.1"/>
    <property type="molecule type" value="Genomic_DNA"/>
</dbReference>
<dbReference type="Pfam" id="PF02580">
    <property type="entry name" value="Tyr_Deacylase"/>
    <property type="match status" value="1"/>
</dbReference>
<dbReference type="HAMAP" id="MF_00518">
    <property type="entry name" value="Deacylase_Dtd"/>
    <property type="match status" value="1"/>
</dbReference>
<comment type="similarity">
    <text evidence="1">Belongs to the DTD family.</text>
</comment>
<reference evidence="2" key="1">
    <citation type="submission" date="2020-05" db="EMBL/GenBank/DDBJ databases">
        <authorList>
            <person name="Chiriac C."/>
            <person name="Salcher M."/>
            <person name="Ghai R."/>
            <person name="Kavagutti S V."/>
        </authorList>
    </citation>
    <scope>NUCLEOTIDE SEQUENCE</scope>
</reference>
<sequence>MTVVRALVQRVSAAKVTVQGEVVGEIGSGLCVLVGVTHDDTPAHARKVADKLWNLRIIDDDNGVMNRSVAETGGEVLVVSQFTLYADTNGGRRPSYVAAARPEQAEPLVALVVDELRRLGATVATGRFRTEMQVSIVNEGPVTVLIEVPTIEPR</sequence>
<dbReference type="GO" id="GO:0005737">
    <property type="term" value="C:cytoplasm"/>
    <property type="evidence" value="ECO:0007669"/>
    <property type="project" value="InterPro"/>
</dbReference>
<dbReference type="AlphaFoldDB" id="A0A6J7CMA9"/>
<dbReference type="NCBIfam" id="TIGR00256">
    <property type="entry name" value="D-aminoacyl-tRNA deacylase"/>
    <property type="match status" value="1"/>
</dbReference>
<dbReference type="Gene3D" id="3.50.80.10">
    <property type="entry name" value="D-tyrosyl-tRNA(Tyr) deacylase"/>
    <property type="match status" value="1"/>
</dbReference>
<dbReference type="PANTHER" id="PTHR10472:SF5">
    <property type="entry name" value="D-AMINOACYL-TRNA DEACYLASE 1"/>
    <property type="match status" value="1"/>
</dbReference>
<evidence type="ECO:0000256" key="1">
    <source>
        <dbReference type="ARBA" id="ARBA00009673"/>
    </source>
</evidence>
<dbReference type="InterPro" id="IPR023509">
    <property type="entry name" value="DTD-like_sf"/>
</dbReference>
<accession>A0A6J7CMA9</accession>